<keyword evidence="2" id="KW-0812">Transmembrane</keyword>
<name>A7NJ36_ROSCS</name>
<dbReference type="SMART" id="SM00858">
    <property type="entry name" value="SAF"/>
    <property type="match status" value="1"/>
</dbReference>
<dbReference type="CDD" id="cd11614">
    <property type="entry name" value="SAF_CpaB_FlgA_like"/>
    <property type="match status" value="1"/>
</dbReference>
<feature type="transmembrane region" description="Helical" evidence="2">
    <location>
        <begin position="20"/>
        <end position="42"/>
    </location>
</feature>
<keyword evidence="2" id="KW-1133">Transmembrane helix</keyword>
<proteinExistence type="predicted"/>
<feature type="domain" description="SAF" evidence="3">
    <location>
        <begin position="48"/>
        <end position="111"/>
    </location>
</feature>
<organism evidence="4 5">
    <name type="scientific">Roseiflexus castenholzii (strain DSM 13941 / HLO8)</name>
    <dbReference type="NCBI Taxonomy" id="383372"/>
    <lineage>
        <taxon>Bacteria</taxon>
        <taxon>Bacillati</taxon>
        <taxon>Chloroflexota</taxon>
        <taxon>Chloroflexia</taxon>
        <taxon>Chloroflexales</taxon>
        <taxon>Roseiflexineae</taxon>
        <taxon>Roseiflexaceae</taxon>
        <taxon>Roseiflexus</taxon>
    </lineage>
</organism>
<evidence type="ECO:0000313" key="4">
    <source>
        <dbReference type="EMBL" id="ABU57502.1"/>
    </source>
</evidence>
<evidence type="ECO:0000313" key="5">
    <source>
        <dbReference type="Proteomes" id="UP000000263"/>
    </source>
</evidence>
<feature type="region of interest" description="Disordered" evidence="1">
    <location>
        <begin position="275"/>
        <end position="298"/>
    </location>
</feature>
<dbReference type="OrthoDB" id="155379at2"/>
<evidence type="ECO:0000256" key="1">
    <source>
        <dbReference type="SAM" id="MobiDB-lite"/>
    </source>
</evidence>
<dbReference type="KEGG" id="rca:Rcas_1407"/>
<dbReference type="Proteomes" id="UP000000263">
    <property type="component" value="Chromosome"/>
</dbReference>
<dbReference type="Gene3D" id="3.90.1210.10">
    <property type="entry name" value="Antifreeze-like/N-acetylneuraminic acid synthase C-terminal domain"/>
    <property type="match status" value="1"/>
</dbReference>
<keyword evidence="2" id="KW-0472">Membrane</keyword>
<keyword evidence="5" id="KW-1185">Reference proteome</keyword>
<protein>
    <submittedName>
        <fullName evidence="4">SAF domain protein</fullName>
    </submittedName>
</protein>
<accession>A7NJ36</accession>
<dbReference type="HOGENOM" id="CLU_933455_0_0_0"/>
<dbReference type="STRING" id="383372.Rcas_1407"/>
<dbReference type="EMBL" id="CP000804">
    <property type="protein sequence ID" value="ABU57502.1"/>
    <property type="molecule type" value="Genomic_DNA"/>
</dbReference>
<dbReference type="Pfam" id="PF08666">
    <property type="entry name" value="SAF"/>
    <property type="match status" value="1"/>
</dbReference>
<evidence type="ECO:0000256" key="2">
    <source>
        <dbReference type="SAM" id="Phobius"/>
    </source>
</evidence>
<dbReference type="InterPro" id="IPR013974">
    <property type="entry name" value="SAF"/>
</dbReference>
<dbReference type="AlphaFoldDB" id="A7NJ36"/>
<sequence>MSSSLSTPLSSALTPKKSHVLPALLFIIGIAASLAAAAYGYIESRRTERVIIAARDVPYGQQITIDDLAIIELPLHRPIQVAGITDPNIVIGQYATRQIGTNDLLNPGMLSPDPPDEPVYPNGRKLERNMVPAPFALTGVGPITDRDRLNIGFIADDPSLCDRARADAPQGTVLEIPSTALVAPEGMRAYACRWMSGIPVLYIEGEIAYLEMTPAQAHALRALQAAQVALWAERYGATSDPLQYLDRLDAAQVILPDLTRPVTETLRIEPQIVSGANAPAPGVTTPLPGAPISSRSDE</sequence>
<dbReference type="eggNOG" id="COG3745">
    <property type="taxonomic scope" value="Bacteria"/>
</dbReference>
<reference evidence="4 5" key="1">
    <citation type="submission" date="2007-08" db="EMBL/GenBank/DDBJ databases">
        <title>Complete sequence of Roseiflexus castenholzii DSM 13941.</title>
        <authorList>
            <consortium name="US DOE Joint Genome Institute"/>
            <person name="Copeland A."/>
            <person name="Lucas S."/>
            <person name="Lapidus A."/>
            <person name="Barry K."/>
            <person name="Glavina del Rio T."/>
            <person name="Dalin E."/>
            <person name="Tice H."/>
            <person name="Pitluck S."/>
            <person name="Thompson L.S."/>
            <person name="Brettin T."/>
            <person name="Bruce D."/>
            <person name="Detter J.C."/>
            <person name="Han C."/>
            <person name="Tapia R."/>
            <person name="Schmutz J."/>
            <person name="Larimer F."/>
            <person name="Land M."/>
            <person name="Hauser L."/>
            <person name="Kyrpides N."/>
            <person name="Mikhailova N."/>
            <person name="Bryant D.A."/>
            <person name="Hanada S."/>
            <person name="Tsukatani Y."/>
            <person name="Richardson P."/>
        </authorList>
    </citation>
    <scope>NUCLEOTIDE SEQUENCE [LARGE SCALE GENOMIC DNA]</scope>
    <source>
        <strain evidence="5">DSM 13941 / HLO8</strain>
    </source>
</reference>
<evidence type="ECO:0000259" key="3">
    <source>
        <dbReference type="SMART" id="SM00858"/>
    </source>
</evidence>
<dbReference type="RefSeq" id="WP_012119931.1">
    <property type="nucleotide sequence ID" value="NC_009767.1"/>
</dbReference>
<gene>
    <name evidence="4" type="ordered locus">Rcas_1407</name>
</gene>